<dbReference type="AlphaFoldDB" id="A0A9N9N934"/>
<evidence type="ECO:0000313" key="2">
    <source>
        <dbReference type="Proteomes" id="UP000789759"/>
    </source>
</evidence>
<dbReference type="Gene3D" id="1.10.472.10">
    <property type="entry name" value="Cyclin-like"/>
    <property type="match status" value="2"/>
</dbReference>
<dbReference type="EMBL" id="CAJVQA010012076">
    <property type="protein sequence ID" value="CAG8713411.1"/>
    <property type="molecule type" value="Genomic_DNA"/>
</dbReference>
<organism evidence="1 2">
    <name type="scientific">Cetraspora pellucida</name>
    <dbReference type="NCBI Taxonomy" id="1433469"/>
    <lineage>
        <taxon>Eukaryota</taxon>
        <taxon>Fungi</taxon>
        <taxon>Fungi incertae sedis</taxon>
        <taxon>Mucoromycota</taxon>
        <taxon>Glomeromycotina</taxon>
        <taxon>Glomeromycetes</taxon>
        <taxon>Diversisporales</taxon>
        <taxon>Gigasporaceae</taxon>
        <taxon>Cetraspora</taxon>
    </lineage>
</organism>
<dbReference type="GO" id="GO:0016538">
    <property type="term" value="F:cyclin-dependent protein serine/threonine kinase regulator activity"/>
    <property type="evidence" value="ECO:0007669"/>
    <property type="project" value="InterPro"/>
</dbReference>
<evidence type="ECO:0000313" key="1">
    <source>
        <dbReference type="EMBL" id="CAG8713411.1"/>
    </source>
</evidence>
<name>A0A9N9N934_9GLOM</name>
<dbReference type="PANTHER" id="PTHR10026">
    <property type="entry name" value="CYCLIN"/>
    <property type="match status" value="1"/>
</dbReference>
<proteinExistence type="predicted"/>
<keyword evidence="2" id="KW-1185">Reference proteome</keyword>
<comment type="caution">
    <text evidence="1">The sequence shown here is derived from an EMBL/GenBank/DDBJ whole genome shotgun (WGS) entry which is preliminary data.</text>
</comment>
<dbReference type="GO" id="GO:0006357">
    <property type="term" value="P:regulation of transcription by RNA polymerase II"/>
    <property type="evidence" value="ECO:0007669"/>
    <property type="project" value="InterPro"/>
</dbReference>
<protein>
    <submittedName>
        <fullName evidence="1">9123_t:CDS:1</fullName>
    </submittedName>
</protein>
<reference evidence="1" key="1">
    <citation type="submission" date="2021-06" db="EMBL/GenBank/DDBJ databases">
        <authorList>
            <person name="Kallberg Y."/>
            <person name="Tangrot J."/>
            <person name="Rosling A."/>
        </authorList>
    </citation>
    <scope>NUCLEOTIDE SEQUENCE</scope>
    <source>
        <strain evidence="1">FL966</strain>
    </source>
</reference>
<dbReference type="OrthoDB" id="25002at2759"/>
<dbReference type="InterPro" id="IPR036915">
    <property type="entry name" value="Cyclin-like_sf"/>
</dbReference>
<dbReference type="SUPFAM" id="SSF47954">
    <property type="entry name" value="Cyclin-like"/>
    <property type="match status" value="2"/>
</dbReference>
<accession>A0A9N9N934</accession>
<dbReference type="Proteomes" id="UP000789759">
    <property type="component" value="Unassembled WGS sequence"/>
</dbReference>
<gene>
    <name evidence="1" type="ORF">CPELLU_LOCUS12455</name>
</gene>
<dbReference type="InterPro" id="IPR043198">
    <property type="entry name" value="Cyclin/Ssn8"/>
</dbReference>
<sequence length="308" mass="35634">MENHIQYITESGYLTAYEFHNNTPSRRDNMTYTQEIFQRAKGVQFMERLSTGPNLLLYPFARFALLSVLDDSYTYALAVHYFHIFYMHKSLKEFNCFVSDIGASCLFLAAKQTDNRRELSQVSEYSARTSLKHEHMITNHEIDKWKYKILKYEPIIFYVIYSHMDIKLPFQFLFMFRDFLTGYDQEIVNRLIGCSFQLLMNCMYAPIMLFFSPKTIAAAAIFLAAKSSDIPLNDDPRAGACWFEFAKVEDINIVAAAVDYILQSYTTGPVVKKLGCSQDPNCPNNPLHFTCTEIKHIERAQVPTPPDT</sequence>